<comment type="caution">
    <text evidence="1">The sequence shown here is derived from an EMBL/GenBank/DDBJ whole genome shotgun (WGS) entry which is preliminary data.</text>
</comment>
<dbReference type="Proteomes" id="UP000765509">
    <property type="component" value="Unassembled WGS sequence"/>
</dbReference>
<proteinExistence type="predicted"/>
<gene>
    <name evidence="1" type="ORF">O181_003665</name>
</gene>
<evidence type="ECO:0000313" key="2">
    <source>
        <dbReference type="Proteomes" id="UP000765509"/>
    </source>
</evidence>
<sequence length="130" mass="15069">MVGPGESSTKKQQIVLNSSDEASSCIIKNNISTQSEHNVVTPEATIIIIALWMQMGKFEEKTQKEFEILHENNSRLQEIITLKTKTIHTLQEEYTQLSRASEETNKILNEVLEEQFHCKRDREYLDQDMN</sequence>
<reference evidence="1" key="1">
    <citation type="submission" date="2021-03" db="EMBL/GenBank/DDBJ databases">
        <title>Draft genome sequence of rust myrtle Austropuccinia psidii MF-1, a brazilian biotype.</title>
        <authorList>
            <person name="Quecine M.C."/>
            <person name="Pachon D.M.R."/>
            <person name="Bonatelli M.L."/>
            <person name="Correr F.H."/>
            <person name="Franceschini L.M."/>
            <person name="Leite T.F."/>
            <person name="Margarido G.R.A."/>
            <person name="Almeida C.A."/>
            <person name="Ferrarezi J.A."/>
            <person name="Labate C.A."/>
        </authorList>
    </citation>
    <scope>NUCLEOTIDE SEQUENCE</scope>
    <source>
        <strain evidence="1">MF-1</strain>
    </source>
</reference>
<name>A0A9Q3BFF9_9BASI</name>
<keyword evidence="2" id="KW-1185">Reference proteome</keyword>
<accession>A0A9Q3BFF9</accession>
<protein>
    <submittedName>
        <fullName evidence="1">Uncharacterized protein</fullName>
    </submittedName>
</protein>
<dbReference type="AlphaFoldDB" id="A0A9Q3BFF9"/>
<evidence type="ECO:0000313" key="1">
    <source>
        <dbReference type="EMBL" id="MBW0463950.1"/>
    </source>
</evidence>
<dbReference type="EMBL" id="AVOT02000664">
    <property type="protein sequence ID" value="MBW0463950.1"/>
    <property type="molecule type" value="Genomic_DNA"/>
</dbReference>
<organism evidence="1 2">
    <name type="scientific">Austropuccinia psidii MF-1</name>
    <dbReference type="NCBI Taxonomy" id="1389203"/>
    <lineage>
        <taxon>Eukaryota</taxon>
        <taxon>Fungi</taxon>
        <taxon>Dikarya</taxon>
        <taxon>Basidiomycota</taxon>
        <taxon>Pucciniomycotina</taxon>
        <taxon>Pucciniomycetes</taxon>
        <taxon>Pucciniales</taxon>
        <taxon>Sphaerophragmiaceae</taxon>
        <taxon>Austropuccinia</taxon>
    </lineage>
</organism>